<dbReference type="GO" id="GO:0004725">
    <property type="term" value="F:protein tyrosine phosphatase activity"/>
    <property type="evidence" value="ECO:0007669"/>
    <property type="project" value="InterPro"/>
</dbReference>
<evidence type="ECO:0000256" key="3">
    <source>
        <dbReference type="ARBA" id="ARBA00022912"/>
    </source>
</evidence>
<gene>
    <name evidence="6" type="ORF">EV194_104168</name>
</gene>
<dbReference type="SUPFAM" id="SSF52788">
    <property type="entry name" value="Phosphotyrosine protein phosphatases I"/>
    <property type="match status" value="1"/>
</dbReference>
<comment type="caution">
    <text evidence="6">The sequence shown here is derived from an EMBL/GenBank/DDBJ whole genome shotgun (WGS) entry which is preliminary data.</text>
</comment>
<evidence type="ECO:0000313" key="6">
    <source>
        <dbReference type="EMBL" id="TCO08857.1"/>
    </source>
</evidence>
<dbReference type="Proteomes" id="UP000295221">
    <property type="component" value="Unassembled WGS sequence"/>
</dbReference>
<dbReference type="Pfam" id="PF01451">
    <property type="entry name" value="LMWPc"/>
    <property type="match status" value="1"/>
</dbReference>
<dbReference type="RefSeq" id="WP_243699359.1">
    <property type="nucleotide sequence ID" value="NZ_SLWK01000004.1"/>
</dbReference>
<dbReference type="InterPro" id="IPR017867">
    <property type="entry name" value="Tyr_phospatase_low_mol_wt"/>
</dbReference>
<dbReference type="SMART" id="SM00226">
    <property type="entry name" value="LMWPc"/>
    <property type="match status" value="1"/>
</dbReference>
<keyword evidence="7" id="KW-1185">Reference proteome</keyword>
<sequence>MMDKTKILFVCLGNICRSPSAEAVMKNLVEKQGVAEKYEIDSAGIISFHHGKPADARMRKHAERRGYSLTSISRPINPSKDFSYFDLIVGMDNQNIRDLKNLAPDKDLTQKIVKMTDFCSGGKHTEVPDPYYGGSEGFELVLDILEDACSGLLQHISAMR</sequence>
<feature type="domain" description="Phosphotyrosine protein phosphatase I" evidence="5">
    <location>
        <begin position="5"/>
        <end position="155"/>
    </location>
</feature>
<dbReference type="PANTHER" id="PTHR47439:SF1">
    <property type="entry name" value="ACID PHOSPHATASE"/>
    <property type="match status" value="1"/>
</dbReference>
<feature type="active site" evidence="4">
    <location>
        <position position="17"/>
    </location>
</feature>
<dbReference type="EMBL" id="SLWK01000004">
    <property type="protein sequence ID" value="TCO08857.1"/>
    <property type="molecule type" value="Genomic_DNA"/>
</dbReference>
<evidence type="ECO:0000256" key="1">
    <source>
        <dbReference type="ARBA" id="ARBA00011063"/>
    </source>
</evidence>
<keyword evidence="2" id="KW-0378">Hydrolase</keyword>
<dbReference type="PRINTS" id="PR00719">
    <property type="entry name" value="LMWPTPASE"/>
</dbReference>
<organism evidence="6 7">
    <name type="scientific">Natronoflexus pectinivorans</name>
    <dbReference type="NCBI Taxonomy" id="682526"/>
    <lineage>
        <taxon>Bacteria</taxon>
        <taxon>Pseudomonadati</taxon>
        <taxon>Bacteroidota</taxon>
        <taxon>Bacteroidia</taxon>
        <taxon>Marinilabiliales</taxon>
        <taxon>Marinilabiliaceae</taxon>
        <taxon>Natronoflexus</taxon>
    </lineage>
</organism>
<feature type="active site" description="Nucleophile" evidence="4">
    <location>
        <position position="11"/>
    </location>
</feature>
<dbReference type="PANTHER" id="PTHR47439">
    <property type="entry name" value="LOW MOLECULAR WEIGHT PHOSPHOTYROSINE PROTEIN PHOSPHATASE-RELATED"/>
    <property type="match status" value="1"/>
</dbReference>
<protein>
    <submittedName>
        <fullName evidence="6">Protein-tyrosine phosphatase</fullName>
    </submittedName>
</protein>
<proteinExistence type="inferred from homology"/>
<dbReference type="CDD" id="cd16343">
    <property type="entry name" value="LMWPTP"/>
    <property type="match status" value="1"/>
</dbReference>
<reference evidence="6 7" key="1">
    <citation type="submission" date="2019-03" db="EMBL/GenBank/DDBJ databases">
        <title>Genomic Encyclopedia of Type Strains, Phase IV (KMG-IV): sequencing the most valuable type-strain genomes for metagenomic binning, comparative biology and taxonomic classification.</title>
        <authorList>
            <person name="Goeker M."/>
        </authorList>
    </citation>
    <scope>NUCLEOTIDE SEQUENCE [LARGE SCALE GENOMIC DNA]</scope>
    <source>
        <strain evidence="6 7">DSM 24179</strain>
    </source>
</reference>
<evidence type="ECO:0000259" key="5">
    <source>
        <dbReference type="SMART" id="SM00226"/>
    </source>
</evidence>
<evidence type="ECO:0000256" key="4">
    <source>
        <dbReference type="PIRSR" id="PIRSR617867-1"/>
    </source>
</evidence>
<dbReference type="FunFam" id="3.40.50.2300:FF:000113">
    <property type="entry name" value="Low molecular weight protein-tyrosine-phosphatase"/>
    <property type="match status" value="1"/>
</dbReference>
<name>A0A4R2GJW0_9BACT</name>
<keyword evidence="3" id="KW-0904">Protein phosphatase</keyword>
<accession>A0A4R2GJW0</accession>
<dbReference type="InterPro" id="IPR052995">
    <property type="entry name" value="LMW-PTP"/>
</dbReference>
<evidence type="ECO:0000256" key="2">
    <source>
        <dbReference type="ARBA" id="ARBA00022801"/>
    </source>
</evidence>
<comment type="similarity">
    <text evidence="1">Belongs to the low molecular weight phosphotyrosine protein phosphatase family.</text>
</comment>
<dbReference type="InterPro" id="IPR036196">
    <property type="entry name" value="Ptyr_pPase_sf"/>
</dbReference>
<feature type="active site" description="Proton donor" evidence="4">
    <location>
        <position position="129"/>
    </location>
</feature>
<dbReference type="InterPro" id="IPR023485">
    <property type="entry name" value="Ptyr_pPase"/>
</dbReference>
<dbReference type="AlphaFoldDB" id="A0A4R2GJW0"/>
<dbReference type="Gene3D" id="3.40.50.2300">
    <property type="match status" value="1"/>
</dbReference>
<evidence type="ECO:0000313" key="7">
    <source>
        <dbReference type="Proteomes" id="UP000295221"/>
    </source>
</evidence>